<dbReference type="EMBL" id="QPGA01000039">
    <property type="protein sequence ID" value="RDE49539.1"/>
    <property type="molecule type" value="Genomic_DNA"/>
</dbReference>
<dbReference type="PANTHER" id="PTHR38731">
    <property type="entry name" value="LIPL45-RELATED LIPOPROTEIN-RELATED"/>
    <property type="match status" value="1"/>
</dbReference>
<organism evidence="3 4">
    <name type="scientific">Candidatus Accumulibacter meliphilus</name>
    <dbReference type="NCBI Taxonomy" id="2211374"/>
    <lineage>
        <taxon>Bacteria</taxon>
        <taxon>Pseudomonadati</taxon>
        <taxon>Pseudomonadota</taxon>
        <taxon>Betaproteobacteria</taxon>
        <taxon>Candidatus Accumulibacter</taxon>
    </lineage>
</organism>
<dbReference type="InterPro" id="IPR006860">
    <property type="entry name" value="FecR"/>
</dbReference>
<feature type="region of interest" description="Disordered" evidence="1">
    <location>
        <begin position="249"/>
        <end position="343"/>
    </location>
</feature>
<dbReference type="AlphaFoldDB" id="A0A369XM55"/>
<evidence type="ECO:0000259" key="2">
    <source>
        <dbReference type="Pfam" id="PF04773"/>
    </source>
</evidence>
<evidence type="ECO:0000256" key="1">
    <source>
        <dbReference type="SAM" id="MobiDB-lite"/>
    </source>
</evidence>
<dbReference type="Gene3D" id="2.60.120.1440">
    <property type="match status" value="1"/>
</dbReference>
<dbReference type="Proteomes" id="UP000253831">
    <property type="component" value="Unassembled WGS sequence"/>
</dbReference>
<feature type="compositionally biased region" description="Polar residues" evidence="1">
    <location>
        <begin position="280"/>
        <end position="290"/>
    </location>
</feature>
<reference evidence="3 4" key="1">
    <citation type="submission" date="2018-05" db="EMBL/GenBank/DDBJ databases">
        <title>Integrated omic analyses show evidence that a Ca. Accumulibacter phosphatis strain performs denitrification under micro-aerobic conditions.</title>
        <authorList>
            <person name="Camejo P.Y."/>
            <person name="Katherine M.D."/>
            <person name="Daniel N.R."/>
        </authorList>
    </citation>
    <scope>NUCLEOTIDE SEQUENCE [LARGE SCALE GENOMIC DNA]</scope>
    <source>
        <strain evidence="3">UW-LDO-IC</strain>
    </source>
</reference>
<name>A0A369XM55_9PROT</name>
<gene>
    <name evidence="3" type="ORF">DVS81_16110</name>
</gene>
<feature type="compositionally biased region" description="Low complexity" evidence="1">
    <location>
        <begin position="259"/>
        <end position="276"/>
    </location>
</feature>
<feature type="domain" description="FecR protein" evidence="2">
    <location>
        <begin position="83"/>
        <end position="170"/>
    </location>
</feature>
<evidence type="ECO:0000313" key="4">
    <source>
        <dbReference type="Proteomes" id="UP000253831"/>
    </source>
</evidence>
<proteinExistence type="predicted"/>
<protein>
    <recommendedName>
        <fullName evidence="2">FecR protein domain-containing protein</fullName>
    </recommendedName>
</protein>
<sequence>MEDVLMDARTERNTTSGWPALRQWLSLGPLLLIFFTAGACASPTLNVVQDGALVRALAIPGVSVIRQGTRLQASSNMSLQARDQIQTDAASTAVLGYDGGARVYVQPNAHVDVESGKESIFVFLGAVLTKVKGAFEVKTKYATGGAKGTEYLVRVDPGAHVRIVVGEGQIGLSSNSGRWQTILLTVGQASWIVGDGLPEIGQASPEELEGLRSRIKNLDSLMPDSSGLGTAAIMTGIFAIGVGILNSSRPRGDDDIDRQPPASSPPAKTTPQTTPKAESRTTTQVQSQAPRANPEDPATTRRRDAQVGSQPSVAKPDDRATWKKNTLVLPQGSVAKPEPPVVK</sequence>
<dbReference type="Pfam" id="PF04773">
    <property type="entry name" value="FecR"/>
    <property type="match status" value="1"/>
</dbReference>
<evidence type="ECO:0000313" key="3">
    <source>
        <dbReference type="EMBL" id="RDE49539.1"/>
    </source>
</evidence>
<accession>A0A369XM55</accession>
<comment type="caution">
    <text evidence="3">The sequence shown here is derived from an EMBL/GenBank/DDBJ whole genome shotgun (WGS) entry which is preliminary data.</text>
</comment>